<dbReference type="PROSITE" id="PS51295">
    <property type="entry name" value="CRM"/>
    <property type="match status" value="1"/>
</dbReference>
<dbReference type="SUPFAM" id="SSF75471">
    <property type="entry name" value="YhbY-like"/>
    <property type="match status" value="1"/>
</dbReference>
<evidence type="ECO:0000313" key="5">
    <source>
        <dbReference type="EMBL" id="QAA22858.1"/>
    </source>
</evidence>
<dbReference type="InterPro" id="IPR051925">
    <property type="entry name" value="RNA-binding_domain"/>
</dbReference>
<dbReference type="NCBIfam" id="TIGR00253">
    <property type="entry name" value="RNA_bind_YhbY"/>
    <property type="match status" value="1"/>
</dbReference>
<dbReference type="SMART" id="SM01103">
    <property type="entry name" value="CRS1_YhbY"/>
    <property type="match status" value="1"/>
</dbReference>
<dbReference type="InterPro" id="IPR035920">
    <property type="entry name" value="YhbY-like_sf"/>
</dbReference>
<feature type="domain" description="CRM" evidence="3">
    <location>
        <begin position="1"/>
        <end position="96"/>
    </location>
</feature>
<dbReference type="InterPro" id="IPR017924">
    <property type="entry name" value="RNA-binding_YhbY"/>
</dbReference>
<dbReference type="RefSeq" id="WP_028976748.1">
    <property type="nucleotide sequence ID" value="NZ_AP021853.1"/>
</dbReference>
<keyword evidence="6" id="KW-1185">Reference proteome</keyword>
<protein>
    <submittedName>
        <fullName evidence="4 5">RNA-binding protein</fullName>
    </submittedName>
</protein>
<accession>A0A410D9T8</accession>
<organism evidence="4 7">
    <name type="scientific">Sporolactobacillus terrae</name>
    <dbReference type="NCBI Taxonomy" id="269673"/>
    <lineage>
        <taxon>Bacteria</taxon>
        <taxon>Bacillati</taxon>
        <taxon>Bacillota</taxon>
        <taxon>Bacilli</taxon>
        <taxon>Bacillales</taxon>
        <taxon>Sporolactobacillaceae</taxon>
        <taxon>Sporolactobacillus</taxon>
    </lineage>
</organism>
<evidence type="ECO:0000256" key="2">
    <source>
        <dbReference type="PROSITE-ProRule" id="PRU00626"/>
    </source>
</evidence>
<keyword evidence="1 2" id="KW-0694">RNA-binding</keyword>
<evidence type="ECO:0000256" key="1">
    <source>
        <dbReference type="ARBA" id="ARBA00022884"/>
    </source>
</evidence>
<dbReference type="Pfam" id="PF01985">
    <property type="entry name" value="CRS1_YhbY"/>
    <property type="match status" value="1"/>
</dbReference>
<dbReference type="PANTHER" id="PTHR40065">
    <property type="entry name" value="RNA-BINDING PROTEIN YHBY"/>
    <property type="match status" value="1"/>
</dbReference>
<dbReference type="InterPro" id="IPR001890">
    <property type="entry name" value="RNA-binding_CRM"/>
</dbReference>
<dbReference type="AlphaFoldDB" id="A0A410D9T8"/>
<proteinExistence type="predicted"/>
<gene>
    <name evidence="5" type="ORF">C0674_09610</name>
    <name evidence="4" type="ORF">St703_19620</name>
</gene>
<dbReference type="STRING" id="1449983.GCA_000647835_00040"/>
<evidence type="ECO:0000313" key="6">
    <source>
        <dbReference type="Proteomes" id="UP000285882"/>
    </source>
</evidence>
<dbReference type="EMBL" id="AP021853">
    <property type="protein sequence ID" value="BBN99257.1"/>
    <property type="molecule type" value="Genomic_DNA"/>
</dbReference>
<sequence>MLSNNQRKFLKKKAHALKPIFQVGKTGVHPQFIEEIDRVLEKRELIKVQFLQNTFEDPTEASSEMSRHTNAELVQVIGHTAVLYRPSKEHKRIDLPKK</sequence>
<dbReference type="PANTHER" id="PTHR40065:SF3">
    <property type="entry name" value="RNA-BINDING PROTEIN YHBY"/>
    <property type="match status" value="1"/>
</dbReference>
<reference evidence="5 6" key="1">
    <citation type="submission" date="2018-01" db="EMBL/GenBank/DDBJ databases">
        <title>Complete genome sequencing of Sporolactobacillus terrae DLG3.</title>
        <authorList>
            <person name="Nam Y.-D."/>
            <person name="Kang J."/>
            <person name="Chung W.-H."/>
        </authorList>
    </citation>
    <scope>NUCLEOTIDE SEQUENCE [LARGE SCALE GENOMIC DNA]</scope>
    <source>
        <strain evidence="5 6">DLG3</strain>
    </source>
</reference>
<dbReference type="Gene3D" id="3.30.110.60">
    <property type="entry name" value="YhbY-like"/>
    <property type="match status" value="1"/>
</dbReference>
<dbReference type="EMBL" id="CP025688">
    <property type="protein sequence ID" value="QAA22858.1"/>
    <property type="molecule type" value="Genomic_DNA"/>
</dbReference>
<evidence type="ECO:0000313" key="7">
    <source>
        <dbReference type="Proteomes" id="UP000326951"/>
    </source>
</evidence>
<evidence type="ECO:0000259" key="3">
    <source>
        <dbReference type="PROSITE" id="PS51295"/>
    </source>
</evidence>
<evidence type="ECO:0000313" key="4">
    <source>
        <dbReference type="EMBL" id="BBN99257.1"/>
    </source>
</evidence>
<dbReference type="Proteomes" id="UP000326951">
    <property type="component" value="Chromosome"/>
</dbReference>
<name>A0A410D9T8_9BACL</name>
<dbReference type="Proteomes" id="UP000285882">
    <property type="component" value="Chromosome"/>
</dbReference>
<dbReference type="GO" id="GO:0003723">
    <property type="term" value="F:RNA binding"/>
    <property type="evidence" value="ECO:0007669"/>
    <property type="project" value="UniProtKB-UniRule"/>
</dbReference>
<reference evidence="4 7" key="2">
    <citation type="submission" date="2019-09" db="EMBL/GenBank/DDBJ databases">
        <title>Complete genome sequence of Sporolactobacillus terrae 70-3.</title>
        <authorList>
            <person name="Tanaka N."/>
            <person name="Shiwa Y."/>
            <person name="Fujita N."/>
            <person name="Tanasupawat S."/>
        </authorList>
    </citation>
    <scope>NUCLEOTIDE SEQUENCE [LARGE SCALE GENOMIC DNA]</scope>
    <source>
        <strain evidence="4 7">70-3</strain>
    </source>
</reference>